<evidence type="ECO:0000256" key="7">
    <source>
        <dbReference type="ARBA" id="ARBA00023015"/>
    </source>
</evidence>
<dbReference type="AlphaFoldDB" id="A0A2D0N3P4"/>
<reference evidence="15 16" key="1">
    <citation type="submission" date="2017-10" db="EMBL/GenBank/DDBJ databases">
        <title>The draft genome sequence of Lewinella nigricans NBRC 102662.</title>
        <authorList>
            <person name="Wang K."/>
        </authorList>
    </citation>
    <scope>NUCLEOTIDE SEQUENCE [LARGE SCALE GENOMIC DNA]</scope>
    <source>
        <strain evidence="15 16">NBRC 102662</strain>
    </source>
</reference>
<dbReference type="InterPro" id="IPR022687">
    <property type="entry name" value="HTH_DTXR"/>
</dbReference>
<dbReference type="InterPro" id="IPR036421">
    <property type="entry name" value="Fe_dep_repressor_sf"/>
</dbReference>
<dbReference type="SUPFAM" id="SSF46785">
    <property type="entry name" value="Winged helix' DNA-binding domain"/>
    <property type="match status" value="1"/>
</dbReference>
<accession>A0A2D0N3P4</accession>
<name>A0A2D0N3P4_FLAN2</name>
<dbReference type="PANTHER" id="PTHR33238">
    <property type="entry name" value="IRON (METAL) DEPENDENT REPRESSOR, DTXR FAMILY"/>
    <property type="match status" value="1"/>
</dbReference>
<dbReference type="GO" id="GO:0046983">
    <property type="term" value="F:protein dimerization activity"/>
    <property type="evidence" value="ECO:0007669"/>
    <property type="project" value="InterPro"/>
</dbReference>
<keyword evidence="8" id="KW-0238">DNA-binding</keyword>
<dbReference type="Gene3D" id="1.10.10.10">
    <property type="entry name" value="Winged helix-like DNA-binding domain superfamily/Winged helix DNA-binding domain"/>
    <property type="match status" value="1"/>
</dbReference>
<dbReference type="InterPro" id="IPR007167">
    <property type="entry name" value="Fe-transptr_FeoA-like"/>
</dbReference>
<dbReference type="Pfam" id="PF01325">
    <property type="entry name" value="Fe_dep_repress"/>
    <property type="match status" value="1"/>
</dbReference>
<evidence type="ECO:0000256" key="6">
    <source>
        <dbReference type="ARBA" id="ARBA00022491"/>
    </source>
</evidence>
<dbReference type="GO" id="GO:0046914">
    <property type="term" value="F:transition metal ion binding"/>
    <property type="evidence" value="ECO:0007669"/>
    <property type="project" value="InterPro"/>
</dbReference>
<dbReference type="SUPFAM" id="SSF47979">
    <property type="entry name" value="Iron-dependent repressor protein, dimerization domain"/>
    <property type="match status" value="1"/>
</dbReference>
<sequence length="221" mass="25107">MESLSQTEENYLKAIFKISERDGDSVSNNAISMEMQTSAASVTDMIGRLSKKELVNYQKHRGVSLTDEGRQVATHLVRKHRLWEAFLVEKLSFTWDEVHDIAEQLEHIRSRVLVERLDEFLGFPRFDPHGDPIPDADGNFAVRKQVPLSELAVGDEGIVVGVQDHASSFLQYLDRVKLGLGAKVKMLEHFEYDESVKIRQSPDGELVLSKKVSQNLFVQKK</sequence>
<comment type="subcellular location">
    <subcellularLocation>
        <location evidence="1">Cytoplasm</location>
    </subcellularLocation>
</comment>
<keyword evidence="9" id="KW-0010">Activator</keyword>
<keyword evidence="16" id="KW-1185">Reference proteome</keyword>
<comment type="caution">
    <text evidence="15">The sequence shown here is derived from an EMBL/GenBank/DDBJ whole genome shotgun (WGS) entry which is preliminary data.</text>
</comment>
<dbReference type="Gene3D" id="2.30.30.90">
    <property type="match status" value="1"/>
</dbReference>
<dbReference type="SMART" id="SM00529">
    <property type="entry name" value="HTH_DTXR"/>
    <property type="match status" value="1"/>
</dbReference>
<keyword evidence="7" id="KW-0805">Transcription regulation</keyword>
<dbReference type="Pfam" id="PF04023">
    <property type="entry name" value="FeoA"/>
    <property type="match status" value="1"/>
</dbReference>
<dbReference type="InterPro" id="IPR001367">
    <property type="entry name" value="Fe_dep_repressor"/>
</dbReference>
<evidence type="ECO:0000256" key="5">
    <source>
        <dbReference type="ARBA" id="ARBA00022490"/>
    </source>
</evidence>
<proteinExistence type="inferred from homology"/>
<evidence type="ECO:0000313" key="16">
    <source>
        <dbReference type="Proteomes" id="UP000223913"/>
    </source>
</evidence>
<keyword evidence="5" id="KW-0963">Cytoplasm</keyword>
<evidence type="ECO:0000256" key="2">
    <source>
        <dbReference type="ARBA" id="ARBA00007871"/>
    </source>
</evidence>
<dbReference type="InterPro" id="IPR036388">
    <property type="entry name" value="WH-like_DNA-bd_sf"/>
</dbReference>
<evidence type="ECO:0000313" key="15">
    <source>
        <dbReference type="EMBL" id="PHN03010.1"/>
    </source>
</evidence>
<dbReference type="PROSITE" id="PS50944">
    <property type="entry name" value="HTH_DTXR"/>
    <property type="match status" value="1"/>
</dbReference>
<dbReference type="EMBL" id="PDUD01000034">
    <property type="protein sequence ID" value="PHN03010.1"/>
    <property type="molecule type" value="Genomic_DNA"/>
</dbReference>
<feature type="domain" description="HTH dtxR-type" evidence="14">
    <location>
        <begin position="4"/>
        <end position="66"/>
    </location>
</feature>
<dbReference type="OrthoDB" id="9791355at2"/>
<dbReference type="InterPro" id="IPR022689">
    <property type="entry name" value="Iron_dep_repressor"/>
</dbReference>
<organism evidence="15 16">
    <name type="scientific">Flavilitoribacter nigricans (strain ATCC 23147 / DSM 23189 / NBRC 102662 / NCIMB 1420 / SS-2)</name>
    <name type="common">Lewinella nigricans</name>
    <dbReference type="NCBI Taxonomy" id="1122177"/>
    <lineage>
        <taxon>Bacteria</taxon>
        <taxon>Pseudomonadati</taxon>
        <taxon>Bacteroidota</taxon>
        <taxon>Saprospiria</taxon>
        <taxon>Saprospirales</taxon>
        <taxon>Lewinellaceae</taxon>
        <taxon>Flavilitoribacter</taxon>
    </lineage>
</organism>
<evidence type="ECO:0000256" key="11">
    <source>
        <dbReference type="ARBA" id="ARBA00023211"/>
    </source>
</evidence>
<comment type="similarity">
    <text evidence="2">Belongs to the DtxR/MntR family.</text>
</comment>
<gene>
    <name evidence="15" type="ORF">CRP01_28410</name>
</gene>
<dbReference type="InterPro" id="IPR038157">
    <property type="entry name" value="FeoA_core_dom"/>
</dbReference>
<dbReference type="Proteomes" id="UP000223913">
    <property type="component" value="Unassembled WGS sequence"/>
</dbReference>
<dbReference type="GO" id="GO:0003677">
    <property type="term" value="F:DNA binding"/>
    <property type="evidence" value="ECO:0007669"/>
    <property type="project" value="UniProtKB-KW"/>
</dbReference>
<dbReference type="GO" id="GO:0045892">
    <property type="term" value="P:negative regulation of DNA-templated transcription"/>
    <property type="evidence" value="ECO:0007669"/>
    <property type="project" value="TreeGrafter"/>
</dbReference>
<dbReference type="InterPro" id="IPR036390">
    <property type="entry name" value="WH_DNA-bd_sf"/>
</dbReference>
<dbReference type="RefSeq" id="WP_099153451.1">
    <property type="nucleotide sequence ID" value="NZ_PDUD01000034.1"/>
</dbReference>
<evidence type="ECO:0000256" key="12">
    <source>
        <dbReference type="ARBA" id="ARBA00025185"/>
    </source>
</evidence>
<evidence type="ECO:0000256" key="13">
    <source>
        <dbReference type="ARBA" id="ARBA00032593"/>
    </source>
</evidence>
<dbReference type="GO" id="GO:0003700">
    <property type="term" value="F:DNA-binding transcription factor activity"/>
    <property type="evidence" value="ECO:0007669"/>
    <property type="project" value="InterPro"/>
</dbReference>
<dbReference type="SMART" id="SM00899">
    <property type="entry name" value="FeoA"/>
    <property type="match status" value="1"/>
</dbReference>
<evidence type="ECO:0000256" key="1">
    <source>
        <dbReference type="ARBA" id="ARBA00004496"/>
    </source>
</evidence>
<protein>
    <recommendedName>
        <fullName evidence="4">Transcriptional regulator MntR</fullName>
    </recommendedName>
    <alternativeName>
        <fullName evidence="13">Manganese transport regulator</fullName>
    </alternativeName>
</protein>
<dbReference type="Pfam" id="PF02742">
    <property type="entry name" value="Fe_dep_repr_C"/>
    <property type="match status" value="1"/>
</dbReference>
<dbReference type="PANTHER" id="PTHR33238:SF11">
    <property type="entry name" value="TRANSCRIPTIONAL REGULATOR MNTR"/>
    <property type="match status" value="1"/>
</dbReference>
<dbReference type="InterPro" id="IPR050536">
    <property type="entry name" value="DtxR_MntR_Metal-Reg"/>
</dbReference>
<evidence type="ECO:0000259" key="14">
    <source>
        <dbReference type="PROSITE" id="PS50944"/>
    </source>
</evidence>
<evidence type="ECO:0000256" key="10">
    <source>
        <dbReference type="ARBA" id="ARBA00023163"/>
    </source>
</evidence>
<evidence type="ECO:0000256" key="8">
    <source>
        <dbReference type="ARBA" id="ARBA00023125"/>
    </source>
</evidence>
<dbReference type="GO" id="GO:0005737">
    <property type="term" value="C:cytoplasm"/>
    <property type="evidence" value="ECO:0007669"/>
    <property type="project" value="UniProtKB-SubCell"/>
</dbReference>
<keyword evidence="10" id="KW-0804">Transcription</keyword>
<evidence type="ECO:0000256" key="3">
    <source>
        <dbReference type="ARBA" id="ARBA00011738"/>
    </source>
</evidence>
<keyword evidence="11" id="KW-0464">Manganese</keyword>
<comment type="subunit">
    <text evidence="3">Homodimer.</text>
</comment>
<comment type="function">
    <text evidence="12">In the presence of manganese, represses expression of mntH and mntS. Up-regulates expression of mntP.</text>
</comment>
<evidence type="ECO:0000256" key="9">
    <source>
        <dbReference type="ARBA" id="ARBA00023159"/>
    </source>
</evidence>
<dbReference type="Gene3D" id="1.10.60.10">
    <property type="entry name" value="Iron dependent repressor, metal binding and dimerisation domain"/>
    <property type="match status" value="1"/>
</dbReference>
<evidence type="ECO:0000256" key="4">
    <source>
        <dbReference type="ARBA" id="ARBA00022386"/>
    </source>
</evidence>
<keyword evidence="6" id="KW-0678">Repressor</keyword>